<feature type="transmembrane region" description="Helical" evidence="16">
    <location>
        <begin position="132"/>
        <end position="152"/>
    </location>
</feature>
<feature type="domain" description="CFEM" evidence="18">
    <location>
        <begin position="1"/>
        <end position="109"/>
    </location>
</feature>
<proteinExistence type="inferred from homology"/>
<keyword evidence="12" id="KW-0449">Lipoprotein</keyword>
<feature type="region of interest" description="Disordered" evidence="15">
    <location>
        <begin position="410"/>
        <end position="447"/>
    </location>
</feature>
<keyword evidence="8 17" id="KW-0732">Signal</keyword>
<feature type="transmembrane region" description="Helical" evidence="16">
    <location>
        <begin position="257"/>
        <end position="280"/>
    </location>
</feature>
<feature type="transmembrane region" description="Helical" evidence="16">
    <location>
        <begin position="331"/>
        <end position="349"/>
    </location>
</feature>
<comment type="similarity">
    <text evidence="4">Belongs to the RBT5 family.</text>
</comment>
<evidence type="ECO:0000256" key="1">
    <source>
        <dbReference type="ARBA" id="ARBA00004141"/>
    </source>
</evidence>
<evidence type="ECO:0000256" key="8">
    <source>
        <dbReference type="ARBA" id="ARBA00022729"/>
    </source>
</evidence>
<keyword evidence="5" id="KW-0964">Secreted</keyword>
<dbReference type="PANTHER" id="PTHR33048:SF160">
    <property type="entry name" value="SAT4 FAMILY MEMBRANE PROTEIN"/>
    <property type="match status" value="1"/>
</dbReference>
<comment type="subcellular location">
    <subcellularLocation>
        <location evidence="2">Membrane</location>
        <topology evidence="2">Lipid-anchor</topology>
        <topology evidence="2">GPI-anchor</topology>
    </subcellularLocation>
    <subcellularLocation>
        <location evidence="1">Membrane</location>
        <topology evidence="1">Multi-pass membrane protein</topology>
    </subcellularLocation>
    <subcellularLocation>
        <location evidence="3">Secreted</location>
    </subcellularLocation>
</comment>
<evidence type="ECO:0000256" key="12">
    <source>
        <dbReference type="ARBA" id="ARBA00023288"/>
    </source>
</evidence>
<keyword evidence="11 14" id="KW-1015">Disulfide bond</keyword>
<keyword evidence="10 16" id="KW-0472">Membrane</keyword>
<reference evidence="20" key="1">
    <citation type="journal article" date="2015" name="BMC Genomics">
        <title>Genomic and transcriptomic analysis of the endophytic fungus Pestalotiopsis fici reveals its lifestyle and high potential for synthesis of natural products.</title>
        <authorList>
            <person name="Wang X."/>
            <person name="Zhang X."/>
            <person name="Liu L."/>
            <person name="Xiang M."/>
            <person name="Wang W."/>
            <person name="Sun X."/>
            <person name="Che Y."/>
            <person name="Guo L."/>
            <person name="Liu G."/>
            <person name="Guo L."/>
            <person name="Wang C."/>
            <person name="Yin W.B."/>
            <person name="Stadler M."/>
            <person name="Zhang X."/>
            <person name="Liu X."/>
        </authorList>
    </citation>
    <scope>NUCLEOTIDE SEQUENCE [LARGE SCALE GENOMIC DNA]</scope>
    <source>
        <strain evidence="20">W106-1 / CGMCC3.15140</strain>
    </source>
</reference>
<keyword evidence="9 16" id="KW-1133">Transmembrane helix</keyword>
<keyword evidence="6" id="KW-0336">GPI-anchor</keyword>
<organism evidence="19 20">
    <name type="scientific">Pestalotiopsis fici (strain W106-1 / CGMCC3.15140)</name>
    <dbReference type="NCBI Taxonomy" id="1229662"/>
    <lineage>
        <taxon>Eukaryota</taxon>
        <taxon>Fungi</taxon>
        <taxon>Dikarya</taxon>
        <taxon>Ascomycota</taxon>
        <taxon>Pezizomycotina</taxon>
        <taxon>Sordariomycetes</taxon>
        <taxon>Xylariomycetidae</taxon>
        <taxon>Amphisphaeriales</taxon>
        <taxon>Sporocadaceae</taxon>
        <taxon>Pestalotiopsis</taxon>
    </lineage>
</organism>
<feature type="transmembrane region" description="Helical" evidence="16">
    <location>
        <begin position="210"/>
        <end position="237"/>
    </location>
</feature>
<evidence type="ECO:0000256" key="13">
    <source>
        <dbReference type="ARBA" id="ARBA00038359"/>
    </source>
</evidence>
<dbReference type="AlphaFoldDB" id="W3X1G2"/>
<evidence type="ECO:0000256" key="11">
    <source>
        <dbReference type="ARBA" id="ARBA00023157"/>
    </source>
</evidence>
<feature type="compositionally biased region" description="Basic and acidic residues" evidence="15">
    <location>
        <begin position="426"/>
        <end position="439"/>
    </location>
</feature>
<accession>W3X1G2</accession>
<evidence type="ECO:0000256" key="15">
    <source>
        <dbReference type="SAM" id="MobiDB-lite"/>
    </source>
</evidence>
<evidence type="ECO:0000256" key="4">
    <source>
        <dbReference type="ARBA" id="ARBA00010031"/>
    </source>
</evidence>
<dbReference type="InParanoid" id="W3X1G2"/>
<feature type="signal peptide" evidence="17">
    <location>
        <begin position="1"/>
        <end position="22"/>
    </location>
</feature>
<evidence type="ECO:0000256" key="7">
    <source>
        <dbReference type="ARBA" id="ARBA00022692"/>
    </source>
</evidence>
<protein>
    <recommendedName>
        <fullName evidence="18">CFEM domain-containing protein</fullName>
    </recommendedName>
</protein>
<evidence type="ECO:0000259" key="18">
    <source>
        <dbReference type="PROSITE" id="PS52012"/>
    </source>
</evidence>
<keyword evidence="6" id="KW-0325">Glycoprotein</keyword>
<dbReference type="GO" id="GO:0005576">
    <property type="term" value="C:extracellular region"/>
    <property type="evidence" value="ECO:0007669"/>
    <property type="project" value="UniProtKB-SubCell"/>
</dbReference>
<dbReference type="SMART" id="SM00747">
    <property type="entry name" value="CFEM"/>
    <property type="match status" value="1"/>
</dbReference>
<feature type="transmembrane region" description="Helical" evidence="16">
    <location>
        <begin position="180"/>
        <end position="198"/>
    </location>
</feature>
<evidence type="ECO:0000256" key="16">
    <source>
        <dbReference type="SAM" id="Phobius"/>
    </source>
</evidence>
<evidence type="ECO:0000256" key="6">
    <source>
        <dbReference type="ARBA" id="ARBA00022622"/>
    </source>
</evidence>
<evidence type="ECO:0000256" key="17">
    <source>
        <dbReference type="SAM" id="SignalP"/>
    </source>
</evidence>
<feature type="disulfide bond" evidence="14">
    <location>
        <begin position="52"/>
        <end position="85"/>
    </location>
</feature>
<dbReference type="InterPro" id="IPR008427">
    <property type="entry name" value="Extracellular_membr_CFEM_dom"/>
</dbReference>
<dbReference type="RefSeq" id="XP_007835631.1">
    <property type="nucleotide sequence ID" value="XM_007837440.1"/>
</dbReference>
<comment type="caution">
    <text evidence="14">Lacks conserved residue(s) required for the propagation of feature annotation.</text>
</comment>
<evidence type="ECO:0000313" key="19">
    <source>
        <dbReference type="EMBL" id="ETS79006.1"/>
    </source>
</evidence>
<feature type="transmembrane region" description="Helical" evidence="16">
    <location>
        <begin position="98"/>
        <end position="120"/>
    </location>
</feature>
<dbReference type="GO" id="GO:0098552">
    <property type="term" value="C:side of membrane"/>
    <property type="evidence" value="ECO:0007669"/>
    <property type="project" value="UniProtKB-KW"/>
</dbReference>
<evidence type="ECO:0000256" key="14">
    <source>
        <dbReference type="PROSITE-ProRule" id="PRU01356"/>
    </source>
</evidence>
<dbReference type="OrthoDB" id="2496787at2759"/>
<feature type="chain" id="PRO_5004834117" description="CFEM domain-containing protein" evidence="17">
    <location>
        <begin position="23"/>
        <end position="447"/>
    </location>
</feature>
<evidence type="ECO:0000256" key="2">
    <source>
        <dbReference type="ARBA" id="ARBA00004589"/>
    </source>
</evidence>
<feature type="compositionally biased region" description="Polar residues" evidence="15">
    <location>
        <begin position="412"/>
        <end position="425"/>
    </location>
</feature>
<dbReference type="InterPro" id="IPR052337">
    <property type="entry name" value="SAT4-like"/>
</dbReference>
<evidence type="ECO:0000256" key="10">
    <source>
        <dbReference type="ARBA" id="ARBA00023136"/>
    </source>
</evidence>
<keyword evidence="20" id="KW-1185">Reference proteome</keyword>
<dbReference type="eggNOG" id="ENOG502SM6F">
    <property type="taxonomic scope" value="Eukaryota"/>
</dbReference>
<dbReference type="InterPro" id="IPR049326">
    <property type="entry name" value="Rhodopsin_dom_fungi"/>
</dbReference>
<dbReference type="Pfam" id="PF05730">
    <property type="entry name" value="CFEM"/>
    <property type="match status" value="1"/>
</dbReference>
<sequence>MRQPSSLWWALAFFMLAAVAAATEMPDCAKECLVEYLPTSACHVATNVTCICSNVELTEQMTACVATNCSVRDALLTERFDSETCDWPVTNDSLGLKIITPLFGVLAVVVFCLRVWARWLTGLMVTWGADDWVMLATVVFSIPLTVVSYLFAAKGLGKDLYMVPFDDITFVLEMYYYSEILYLVVIFLTKISILCFYLRVFPKKSLRMRVYVVIGLTGACALAFIPITVFQCTPIPGAWLRWDGTYEAECRDVMVQALWGAIASIVLDLATILLPMTELWSLNLSIRRKLGVMLMFAVGLFVVIVQILRIVFLLKFSATSNFTRDYTATSVWSNVEVYVGIICACFPYIRTLLAHFAPRVFATTKDGKSTNMSGAYANTGSKGGRSQFSHRPVHGDETDFVELRTSPAAQDGFNSTTDLTHGAHSNNRESRGTEKDEFYTHNVHGVV</sequence>
<evidence type="ECO:0000256" key="5">
    <source>
        <dbReference type="ARBA" id="ARBA00022525"/>
    </source>
</evidence>
<dbReference type="GeneID" id="19273872"/>
<dbReference type="HOGENOM" id="CLU_028200_6_2_1"/>
<keyword evidence="7 16" id="KW-0812">Transmembrane</keyword>
<evidence type="ECO:0000256" key="9">
    <source>
        <dbReference type="ARBA" id="ARBA00022989"/>
    </source>
</evidence>
<name>W3X1G2_PESFW</name>
<gene>
    <name evidence="19" type="ORF">PFICI_08859</name>
</gene>
<dbReference type="EMBL" id="KI912114">
    <property type="protein sequence ID" value="ETS79006.1"/>
    <property type="molecule type" value="Genomic_DNA"/>
</dbReference>
<feature type="transmembrane region" description="Helical" evidence="16">
    <location>
        <begin position="292"/>
        <end position="311"/>
    </location>
</feature>
<dbReference type="Proteomes" id="UP000030651">
    <property type="component" value="Unassembled WGS sequence"/>
</dbReference>
<dbReference type="PROSITE" id="PS52012">
    <property type="entry name" value="CFEM"/>
    <property type="match status" value="1"/>
</dbReference>
<dbReference type="OMA" id="CKCNNIN"/>
<evidence type="ECO:0000256" key="3">
    <source>
        <dbReference type="ARBA" id="ARBA00004613"/>
    </source>
</evidence>
<evidence type="ECO:0000313" key="20">
    <source>
        <dbReference type="Proteomes" id="UP000030651"/>
    </source>
</evidence>
<dbReference type="Pfam" id="PF20684">
    <property type="entry name" value="Fung_rhodopsin"/>
    <property type="match status" value="1"/>
</dbReference>
<comment type="similarity">
    <text evidence="13">Belongs to the SAT4 family.</text>
</comment>
<dbReference type="KEGG" id="pfy:PFICI_08859"/>
<dbReference type="PANTHER" id="PTHR33048">
    <property type="entry name" value="PTH11-LIKE INTEGRAL MEMBRANE PROTEIN (AFU_ORTHOLOGUE AFUA_5G11245)"/>
    <property type="match status" value="1"/>
</dbReference>